<keyword evidence="1" id="KW-0472">Membrane</keyword>
<evidence type="ECO:0000256" key="1">
    <source>
        <dbReference type="SAM" id="Phobius"/>
    </source>
</evidence>
<dbReference type="EMBL" id="CP002637">
    <property type="protein sequence ID" value="AEB99481.1"/>
    <property type="molecule type" value="Genomic_DNA"/>
</dbReference>
<dbReference type="HOGENOM" id="CLU_100591_0_0_9"/>
<dbReference type="RefSeq" id="WP_006193506.1">
    <property type="nucleotide sequence ID" value="NC_015437.1"/>
</dbReference>
<proteinExistence type="predicted"/>
<evidence type="ECO:0000313" key="6">
    <source>
        <dbReference type="Proteomes" id="UP000011124"/>
    </source>
</evidence>
<accession>C9LXG7</accession>
<dbReference type="AlphaFoldDB" id="C9LXG7"/>
<dbReference type="STRING" id="546271.Selsp_0509"/>
<reference evidence="3 6" key="2">
    <citation type="submission" date="2011-04" db="EMBL/GenBank/DDBJ databases">
        <title>The complete genome of Selenomonas sputigena DSM 20758.</title>
        <authorList>
            <consortium name="US DOE Joint Genome Institute (JGI-PGF)"/>
            <person name="Lucas S."/>
            <person name="Copeland A."/>
            <person name="Lapidus A."/>
            <person name="Bruce D."/>
            <person name="Goodwin L."/>
            <person name="Pitluck S."/>
            <person name="Peters L."/>
            <person name="Kyrpides N."/>
            <person name="Mavromatis K."/>
            <person name="Ivanova N."/>
            <person name="Ovchinnikova G."/>
            <person name="Teshima H."/>
            <person name="Detter J.C."/>
            <person name="Tapia R."/>
            <person name="Han C."/>
            <person name="Land M."/>
            <person name="Hauser L."/>
            <person name="Markowitz V."/>
            <person name="Cheng J.-F."/>
            <person name="Hugenholtz P."/>
            <person name="Woyke T."/>
            <person name="Wu D."/>
            <person name="Gronow S."/>
            <person name="Wellnitz S."/>
            <person name="Schneider S."/>
            <person name="Klenk H.-P."/>
            <person name="Eisen J.A."/>
        </authorList>
    </citation>
    <scope>NUCLEOTIDE SEQUENCE [LARGE SCALE GENOMIC DNA]</scope>
    <source>
        <strain evidence="3">ATCC 35185</strain>
        <strain evidence="6">ATCC 35185 / DSM 20758 / VPI D19B-28</strain>
    </source>
</reference>
<dbReference type="PROSITE" id="PS50965">
    <property type="entry name" value="NERD"/>
    <property type="match status" value="1"/>
</dbReference>
<dbReference type="Proteomes" id="UP000003505">
    <property type="component" value="Unassembled WGS sequence"/>
</dbReference>
<feature type="transmembrane region" description="Helical" evidence="1">
    <location>
        <begin position="19"/>
        <end position="36"/>
    </location>
</feature>
<dbReference type="OrthoDB" id="5782056at2"/>
<evidence type="ECO:0000259" key="2">
    <source>
        <dbReference type="PROSITE" id="PS50965"/>
    </source>
</evidence>
<protein>
    <submittedName>
        <fullName evidence="3">NERD domain protein</fullName>
    </submittedName>
</protein>
<dbReference type="EMBL" id="ACKP02000049">
    <property type="protein sequence ID" value="EEX76350.1"/>
    <property type="molecule type" value="Genomic_DNA"/>
</dbReference>
<dbReference type="Pfam" id="PF08378">
    <property type="entry name" value="NERD"/>
    <property type="match status" value="1"/>
</dbReference>
<gene>
    <name evidence="3" type="ordered locus">Selsp_0509</name>
    <name evidence="4" type="ORF">SELSPUOL_02175</name>
</gene>
<reference evidence="4 5" key="1">
    <citation type="submission" date="2009-09" db="EMBL/GenBank/DDBJ databases">
        <authorList>
            <person name="Weinstock G."/>
            <person name="Sodergren E."/>
            <person name="Clifton S."/>
            <person name="Fulton L."/>
            <person name="Fulton B."/>
            <person name="Courtney L."/>
            <person name="Fronick C."/>
            <person name="Harrison M."/>
            <person name="Strong C."/>
            <person name="Farmer C."/>
            <person name="Delahaunty K."/>
            <person name="Markovic C."/>
            <person name="Hall O."/>
            <person name="Minx P."/>
            <person name="Tomlinson C."/>
            <person name="Mitreva M."/>
            <person name="Nelson J."/>
            <person name="Hou S."/>
            <person name="Wollam A."/>
            <person name="Pepin K.H."/>
            <person name="Johnson M."/>
            <person name="Bhonagiri V."/>
            <person name="Nash W.E."/>
            <person name="Warren W."/>
            <person name="Chinwalla A."/>
            <person name="Mardis E.R."/>
            <person name="Wilson R.K."/>
        </authorList>
    </citation>
    <scope>NUCLEOTIDE SEQUENCE [LARGE SCALE GENOMIC DNA]</scope>
    <source>
        <strain evidence="4">ATCC 35185</strain>
        <strain evidence="5">ATCC 35185 / DSM 20758 / VPI D19B-28</strain>
    </source>
</reference>
<evidence type="ECO:0000313" key="3">
    <source>
        <dbReference type="EMBL" id="AEB99481.1"/>
    </source>
</evidence>
<dbReference type="eggNOG" id="ENOG50339CD">
    <property type="taxonomic scope" value="Bacteria"/>
</dbReference>
<organism evidence="4 5">
    <name type="scientific">Selenomonas sputigena (strain ATCC 35185 / DSM 20758 / CCUG 44933 / VPI D19B-28)</name>
    <dbReference type="NCBI Taxonomy" id="546271"/>
    <lineage>
        <taxon>Bacteria</taxon>
        <taxon>Bacillati</taxon>
        <taxon>Bacillota</taxon>
        <taxon>Negativicutes</taxon>
        <taxon>Selenomonadales</taxon>
        <taxon>Selenomonadaceae</taxon>
        <taxon>Selenomonas</taxon>
    </lineage>
</organism>
<evidence type="ECO:0000313" key="5">
    <source>
        <dbReference type="Proteomes" id="UP000003505"/>
    </source>
</evidence>
<feature type="domain" description="NERD" evidence="2">
    <location>
        <begin position="78"/>
        <end position="193"/>
    </location>
</feature>
<evidence type="ECO:0000313" key="4">
    <source>
        <dbReference type="EMBL" id="EEX76350.1"/>
    </source>
</evidence>
<feature type="transmembrane region" description="Helical" evidence="1">
    <location>
        <begin position="42"/>
        <end position="65"/>
    </location>
</feature>
<keyword evidence="6" id="KW-1185">Reference proteome</keyword>
<name>C9LXG7_SELS3</name>
<dbReference type="InterPro" id="IPR011528">
    <property type="entry name" value="NERD"/>
</dbReference>
<sequence>MAILHTKESALAKTKQRNFFLAAFFYGIAGLVWLWWVNNILFVHRILSFNTVVPIFVLFGGAGWLGRHFWHNYRKSASGDKGVERALDVLRRLSDDYEVFSNVVVMGRYCSIVVVGRNGVFIVQVKNHTGRIAPSGGEDWVQEKTGRGGTDYASTLRNPVIQLKGQIHAMAQFLKQEGIRVWVDGMVYFTNPDVILLDCSAEVTDNGNTILDFITNYAARHILGDAEVTQISTLLQRAGKV</sequence>
<dbReference type="Proteomes" id="UP000011124">
    <property type="component" value="Chromosome"/>
</dbReference>
<keyword evidence="1" id="KW-0812">Transmembrane</keyword>
<dbReference type="KEGG" id="ssg:Selsp_0509"/>
<keyword evidence="1" id="KW-1133">Transmembrane helix</keyword>